<evidence type="ECO:0000313" key="2">
    <source>
        <dbReference type="Proteomes" id="UP001060085"/>
    </source>
</evidence>
<evidence type="ECO:0000313" key="1">
    <source>
        <dbReference type="EMBL" id="KAI5652738.1"/>
    </source>
</evidence>
<name>A0ACB9ZVT6_CATRO</name>
<proteinExistence type="predicted"/>
<protein>
    <submittedName>
        <fullName evidence="1">Uncharacterized protein</fullName>
    </submittedName>
</protein>
<organism evidence="1 2">
    <name type="scientific">Catharanthus roseus</name>
    <name type="common">Madagascar periwinkle</name>
    <name type="synonym">Vinca rosea</name>
    <dbReference type="NCBI Taxonomy" id="4058"/>
    <lineage>
        <taxon>Eukaryota</taxon>
        <taxon>Viridiplantae</taxon>
        <taxon>Streptophyta</taxon>
        <taxon>Embryophyta</taxon>
        <taxon>Tracheophyta</taxon>
        <taxon>Spermatophyta</taxon>
        <taxon>Magnoliopsida</taxon>
        <taxon>eudicotyledons</taxon>
        <taxon>Gunneridae</taxon>
        <taxon>Pentapetalae</taxon>
        <taxon>asterids</taxon>
        <taxon>lamiids</taxon>
        <taxon>Gentianales</taxon>
        <taxon>Apocynaceae</taxon>
        <taxon>Rauvolfioideae</taxon>
        <taxon>Vinceae</taxon>
        <taxon>Catharanthinae</taxon>
        <taxon>Catharanthus</taxon>
    </lineage>
</organism>
<comment type="caution">
    <text evidence="1">The sequence shown here is derived from an EMBL/GenBank/DDBJ whole genome shotgun (WGS) entry which is preliminary data.</text>
</comment>
<reference evidence="2" key="1">
    <citation type="journal article" date="2023" name="Nat. Plants">
        <title>Single-cell RNA sequencing provides a high-resolution roadmap for understanding the multicellular compartmentation of specialized metabolism.</title>
        <authorList>
            <person name="Sun S."/>
            <person name="Shen X."/>
            <person name="Li Y."/>
            <person name="Li Y."/>
            <person name="Wang S."/>
            <person name="Li R."/>
            <person name="Zhang H."/>
            <person name="Shen G."/>
            <person name="Guo B."/>
            <person name="Wei J."/>
            <person name="Xu J."/>
            <person name="St-Pierre B."/>
            <person name="Chen S."/>
            <person name="Sun C."/>
        </authorList>
    </citation>
    <scope>NUCLEOTIDE SEQUENCE [LARGE SCALE GENOMIC DNA]</scope>
</reference>
<sequence length="297" mass="34073">MRRCKANSEKPKQKHKKGLWSPDEDQKLRDYVMKYGHGCWTSVPLNAGLQRNGKSCRLRWINYLRPGLKREIFSVEEEETIITLHSMLGNKWSQIAQHLAGRTDNEIKNHWHSYLKKRVAKAKAETSITSSTGNTDSSTSPASQNSSSNGSIKKIQGSSSTTETEQSVSPVDFPVDQACNKVPKVMFAEWLMLDQFRDQNSSANPAVDNKHNNFDNDNYYYYYYNSDFQEDLMMQEIFLHQELGNLGSEVVYNQGQSNIGENMFKMNPKFEEQLPENGFVELISGQFNLTSDDHIYL</sequence>
<gene>
    <name evidence="1" type="ORF">M9H77_29925</name>
</gene>
<dbReference type="EMBL" id="CM044707">
    <property type="protein sequence ID" value="KAI5652738.1"/>
    <property type="molecule type" value="Genomic_DNA"/>
</dbReference>
<dbReference type="Proteomes" id="UP001060085">
    <property type="component" value="Linkage Group LG07"/>
</dbReference>
<keyword evidence="2" id="KW-1185">Reference proteome</keyword>
<accession>A0ACB9ZVT6</accession>